<reference evidence="8" key="1">
    <citation type="journal article" date="2019" name="Int. J. Syst. Evol. Microbiol.">
        <title>The Global Catalogue of Microorganisms (GCM) 10K type strain sequencing project: providing services to taxonomists for standard genome sequencing and annotation.</title>
        <authorList>
            <consortium name="The Broad Institute Genomics Platform"/>
            <consortium name="The Broad Institute Genome Sequencing Center for Infectious Disease"/>
            <person name="Wu L."/>
            <person name="Ma J."/>
        </authorList>
    </citation>
    <scope>NUCLEOTIDE SEQUENCE [LARGE SCALE GENOMIC DNA]</scope>
    <source>
        <strain evidence="8">JCM 14545</strain>
    </source>
</reference>
<evidence type="ECO:0000256" key="1">
    <source>
        <dbReference type="ARBA" id="ARBA00022491"/>
    </source>
</evidence>
<dbReference type="Pfam" id="PF13977">
    <property type="entry name" value="TetR_C_6"/>
    <property type="match status" value="1"/>
</dbReference>
<keyword evidence="4" id="KW-0804">Transcription</keyword>
<keyword evidence="1" id="KW-0678">Repressor</keyword>
<gene>
    <name evidence="7" type="ORF">GCM10009754_27370</name>
</gene>
<protein>
    <submittedName>
        <fullName evidence="7">TetR/AcrR family transcriptional regulator</fullName>
    </submittedName>
</protein>
<accession>A0ABP5C1C9</accession>
<evidence type="ECO:0000256" key="3">
    <source>
        <dbReference type="ARBA" id="ARBA00023125"/>
    </source>
</evidence>
<dbReference type="Proteomes" id="UP001501116">
    <property type="component" value="Unassembled WGS sequence"/>
</dbReference>
<evidence type="ECO:0000313" key="7">
    <source>
        <dbReference type="EMBL" id="GAA1956066.1"/>
    </source>
</evidence>
<proteinExistence type="predicted"/>
<dbReference type="Gene3D" id="1.10.357.10">
    <property type="entry name" value="Tetracycline Repressor, domain 2"/>
    <property type="match status" value="1"/>
</dbReference>
<dbReference type="InterPro" id="IPR009057">
    <property type="entry name" value="Homeodomain-like_sf"/>
</dbReference>
<dbReference type="PANTHER" id="PTHR30055">
    <property type="entry name" value="HTH-TYPE TRANSCRIPTIONAL REGULATOR RUTR"/>
    <property type="match status" value="1"/>
</dbReference>
<dbReference type="EMBL" id="BAAANN010000009">
    <property type="protein sequence ID" value="GAA1956066.1"/>
    <property type="molecule type" value="Genomic_DNA"/>
</dbReference>
<dbReference type="InterPro" id="IPR023772">
    <property type="entry name" value="DNA-bd_HTH_TetR-type_CS"/>
</dbReference>
<dbReference type="InterPro" id="IPR001647">
    <property type="entry name" value="HTH_TetR"/>
</dbReference>
<dbReference type="InterPro" id="IPR050109">
    <property type="entry name" value="HTH-type_TetR-like_transc_reg"/>
</dbReference>
<evidence type="ECO:0000256" key="4">
    <source>
        <dbReference type="ARBA" id="ARBA00023163"/>
    </source>
</evidence>
<dbReference type="InterPro" id="IPR039538">
    <property type="entry name" value="BetI_C"/>
</dbReference>
<dbReference type="PROSITE" id="PS50977">
    <property type="entry name" value="HTH_TETR_2"/>
    <property type="match status" value="1"/>
</dbReference>
<evidence type="ECO:0000313" key="8">
    <source>
        <dbReference type="Proteomes" id="UP001501116"/>
    </source>
</evidence>
<organism evidence="7 8">
    <name type="scientific">Amycolatopsis minnesotensis</name>
    <dbReference type="NCBI Taxonomy" id="337894"/>
    <lineage>
        <taxon>Bacteria</taxon>
        <taxon>Bacillati</taxon>
        <taxon>Actinomycetota</taxon>
        <taxon>Actinomycetes</taxon>
        <taxon>Pseudonocardiales</taxon>
        <taxon>Pseudonocardiaceae</taxon>
        <taxon>Amycolatopsis</taxon>
    </lineage>
</organism>
<keyword evidence="3 5" id="KW-0238">DNA-binding</keyword>
<feature type="DNA-binding region" description="H-T-H motif" evidence="5">
    <location>
        <begin position="31"/>
        <end position="50"/>
    </location>
</feature>
<dbReference type="RefSeq" id="WP_344417493.1">
    <property type="nucleotide sequence ID" value="NZ_BAAANN010000009.1"/>
</dbReference>
<evidence type="ECO:0000256" key="5">
    <source>
        <dbReference type="PROSITE-ProRule" id="PRU00335"/>
    </source>
</evidence>
<dbReference type="InterPro" id="IPR036271">
    <property type="entry name" value="Tet_transcr_reg_TetR-rel_C_sf"/>
</dbReference>
<dbReference type="PROSITE" id="PS01081">
    <property type="entry name" value="HTH_TETR_1"/>
    <property type="match status" value="1"/>
</dbReference>
<sequence>MPARGDHDARREDVSEAVWRVLAAHGFSGLTLRAVATEMGASTGLVTHYFPNKKALVRYAVRLADERTQARARRRPERPGLVALRAALLDVLPLGPDAVTMNRMWVGFWGAALADPALHEGEAARYANWRARLLPHVVEAQRRGELDSAAGSEDLVAIAASFTHGLVVQVLFDPENFPPERQISLLDSFLDGFSGGAGSHGRVAPRAPR</sequence>
<name>A0ABP5C1C9_9PSEU</name>
<dbReference type="SUPFAM" id="SSF48498">
    <property type="entry name" value="Tetracyclin repressor-like, C-terminal domain"/>
    <property type="match status" value="1"/>
</dbReference>
<dbReference type="PANTHER" id="PTHR30055:SF148">
    <property type="entry name" value="TETR-FAMILY TRANSCRIPTIONAL REGULATOR"/>
    <property type="match status" value="1"/>
</dbReference>
<keyword evidence="2" id="KW-0805">Transcription regulation</keyword>
<evidence type="ECO:0000256" key="2">
    <source>
        <dbReference type="ARBA" id="ARBA00023015"/>
    </source>
</evidence>
<dbReference type="SUPFAM" id="SSF46689">
    <property type="entry name" value="Homeodomain-like"/>
    <property type="match status" value="1"/>
</dbReference>
<comment type="caution">
    <text evidence="7">The sequence shown here is derived from an EMBL/GenBank/DDBJ whole genome shotgun (WGS) entry which is preliminary data.</text>
</comment>
<evidence type="ECO:0000259" key="6">
    <source>
        <dbReference type="PROSITE" id="PS50977"/>
    </source>
</evidence>
<dbReference type="Pfam" id="PF00440">
    <property type="entry name" value="TetR_N"/>
    <property type="match status" value="1"/>
</dbReference>
<keyword evidence="8" id="KW-1185">Reference proteome</keyword>
<feature type="domain" description="HTH tetR-type" evidence="6">
    <location>
        <begin position="8"/>
        <end position="68"/>
    </location>
</feature>